<dbReference type="PROSITE" id="PS51257">
    <property type="entry name" value="PROKAR_LIPOPROTEIN"/>
    <property type="match status" value="1"/>
</dbReference>
<dbReference type="STRING" id="1401.BK123_09395"/>
<organism evidence="2 3">
    <name type="scientific">Paenibacillus lautus</name>
    <name type="common">Bacillus lautus</name>
    <dbReference type="NCBI Taxonomy" id="1401"/>
    <lineage>
        <taxon>Bacteria</taxon>
        <taxon>Bacillati</taxon>
        <taxon>Bacillota</taxon>
        <taxon>Bacilli</taxon>
        <taxon>Bacillales</taxon>
        <taxon>Paenibacillaceae</taxon>
        <taxon>Paenibacillus</taxon>
    </lineage>
</organism>
<dbReference type="PANTHER" id="PTHR35271:SF1">
    <property type="entry name" value="ABC TRANSPORTER, SUBSTRATE-BINDING LIPOPROTEIN"/>
    <property type="match status" value="1"/>
</dbReference>
<dbReference type="CDD" id="cd06325">
    <property type="entry name" value="PBP1_ABC_unchar_transporter"/>
    <property type="match status" value="1"/>
</dbReference>
<accession>A0A1R1B6T8</accession>
<dbReference type="RefSeq" id="WP_076322201.1">
    <property type="nucleotide sequence ID" value="NZ_MRTF01000002.1"/>
</dbReference>
<sequence>MKRKMWLSLTLSALLVTAVGCGDKPEGGGTTQTGSGGEAEKKSYSIAISQIVEHPSLDATREGILAALKEAGISEEDNTLKIDYNNAQGDQANNLSIGQKLKDTKSDLVVAIATPSAQAVAENVKEKPVLFAAVTDPVDAKLVSDLQKPGGNVTGASDTNPEAAKQLMDFISTNFPDVKKIGLVINEGEANAVVMAKTAEEALAEHGIELVKAAVTNTSEVKQAAESLVGKVDAYYITLDNVVVSGVDAIIQTAQKNKIPFFSSDRDTVEKGAFATVGFKYYDHGYQVGQMAVEILKNGKNPADMEVTKPDKLDLILNTKVAADYGIEVTDAMKQEVKDPDNNIIE</sequence>
<reference evidence="2 3" key="1">
    <citation type="submission" date="2016-11" db="EMBL/GenBank/DDBJ databases">
        <title>Paenibacillus species isolates.</title>
        <authorList>
            <person name="Beno S.M."/>
        </authorList>
    </citation>
    <scope>NUCLEOTIDE SEQUENCE [LARGE SCALE GENOMIC DNA]</scope>
    <source>
        <strain evidence="2 3">FSL F4-0100</strain>
    </source>
</reference>
<dbReference type="Pfam" id="PF04392">
    <property type="entry name" value="ABC_sub_bind"/>
    <property type="match status" value="1"/>
</dbReference>
<dbReference type="EMBL" id="MRTF01000002">
    <property type="protein sequence ID" value="OME95272.1"/>
    <property type="molecule type" value="Genomic_DNA"/>
</dbReference>
<proteinExistence type="predicted"/>
<dbReference type="InterPro" id="IPR007487">
    <property type="entry name" value="ABC_transpt-TYRBP-like"/>
</dbReference>
<feature type="signal peptide" evidence="1">
    <location>
        <begin position="1"/>
        <end position="21"/>
    </location>
</feature>
<dbReference type="Proteomes" id="UP000187074">
    <property type="component" value="Unassembled WGS sequence"/>
</dbReference>
<feature type="chain" id="PRO_5039048534" evidence="1">
    <location>
        <begin position="22"/>
        <end position="346"/>
    </location>
</feature>
<evidence type="ECO:0000313" key="3">
    <source>
        <dbReference type="Proteomes" id="UP000187074"/>
    </source>
</evidence>
<comment type="caution">
    <text evidence="2">The sequence shown here is derived from an EMBL/GenBank/DDBJ whole genome shotgun (WGS) entry which is preliminary data.</text>
</comment>
<evidence type="ECO:0000313" key="2">
    <source>
        <dbReference type="EMBL" id="OME95272.1"/>
    </source>
</evidence>
<name>A0A1R1B6T8_PAELA</name>
<dbReference type="PANTHER" id="PTHR35271">
    <property type="entry name" value="ABC TRANSPORTER, SUBSTRATE-BINDING LIPOPROTEIN-RELATED"/>
    <property type="match status" value="1"/>
</dbReference>
<dbReference type="InterPro" id="IPR028082">
    <property type="entry name" value="Peripla_BP_I"/>
</dbReference>
<dbReference type="OrthoDB" id="9776955at2"/>
<protein>
    <submittedName>
        <fullName evidence="2">Sugar ABC transporter substrate-binding protein</fullName>
    </submittedName>
</protein>
<dbReference type="AlphaFoldDB" id="A0A1R1B6T8"/>
<evidence type="ECO:0000256" key="1">
    <source>
        <dbReference type="SAM" id="SignalP"/>
    </source>
</evidence>
<dbReference type="Gene3D" id="3.40.50.2300">
    <property type="match status" value="2"/>
</dbReference>
<gene>
    <name evidence="2" type="ORF">BK123_09395</name>
</gene>
<keyword evidence="1" id="KW-0732">Signal</keyword>
<dbReference type="SUPFAM" id="SSF53822">
    <property type="entry name" value="Periplasmic binding protein-like I"/>
    <property type="match status" value="1"/>
</dbReference>